<accession>Q7F473</accession>
<gene>
    <name evidence="2" type="ORF">P0514H03.3</name>
</gene>
<feature type="compositionally biased region" description="Basic and acidic residues" evidence="1">
    <location>
        <begin position="68"/>
        <end position="78"/>
    </location>
</feature>
<feature type="compositionally biased region" description="Pro residues" evidence="1">
    <location>
        <begin position="32"/>
        <end position="42"/>
    </location>
</feature>
<name>Q7F473_ORYSJ</name>
<dbReference type="EMBL" id="AP003275">
    <property type="protein sequence ID" value="BAB63641.1"/>
    <property type="molecule type" value="Genomic_DNA"/>
</dbReference>
<feature type="compositionally biased region" description="Low complexity" evidence="1">
    <location>
        <begin position="16"/>
        <end position="31"/>
    </location>
</feature>
<evidence type="ECO:0000313" key="2">
    <source>
        <dbReference type="EMBL" id="BAB63641.1"/>
    </source>
</evidence>
<sequence length="78" mass="7319">MGRFSHPAEGRGGMGAAVEAEGASGDNGPAAPLLPLPSPPLPVGDESARAADQASVTVAGGGSVAGDRGGDGGEPRLG</sequence>
<dbReference type="AlphaFoldDB" id="Q7F473"/>
<reference evidence="3" key="1">
    <citation type="journal article" date="2005" name="Nature">
        <title>The map-based sequence of the rice genome.</title>
        <authorList>
            <consortium name="International rice genome sequencing project (IRGSP)"/>
            <person name="Matsumoto T."/>
            <person name="Wu J."/>
            <person name="Kanamori H."/>
            <person name="Katayose Y."/>
            <person name="Fujisawa M."/>
            <person name="Namiki N."/>
            <person name="Mizuno H."/>
            <person name="Yamamoto K."/>
            <person name="Antonio B.A."/>
            <person name="Baba T."/>
            <person name="Sakata K."/>
            <person name="Nagamura Y."/>
            <person name="Aoki H."/>
            <person name="Arikawa K."/>
            <person name="Arita K."/>
            <person name="Bito T."/>
            <person name="Chiden Y."/>
            <person name="Fujitsuka N."/>
            <person name="Fukunaka R."/>
            <person name="Hamada M."/>
            <person name="Harada C."/>
            <person name="Hayashi A."/>
            <person name="Hijishita S."/>
            <person name="Honda M."/>
            <person name="Hosokawa S."/>
            <person name="Ichikawa Y."/>
            <person name="Idonuma A."/>
            <person name="Iijima M."/>
            <person name="Ikeda M."/>
            <person name="Ikeno M."/>
            <person name="Ito K."/>
            <person name="Ito S."/>
            <person name="Ito T."/>
            <person name="Ito Y."/>
            <person name="Ito Y."/>
            <person name="Iwabuchi A."/>
            <person name="Kamiya K."/>
            <person name="Karasawa W."/>
            <person name="Kurita K."/>
            <person name="Katagiri S."/>
            <person name="Kikuta A."/>
            <person name="Kobayashi H."/>
            <person name="Kobayashi N."/>
            <person name="Machita K."/>
            <person name="Maehara T."/>
            <person name="Masukawa M."/>
            <person name="Mizubayashi T."/>
            <person name="Mukai Y."/>
            <person name="Nagasaki H."/>
            <person name="Nagata Y."/>
            <person name="Naito S."/>
            <person name="Nakashima M."/>
            <person name="Nakama Y."/>
            <person name="Nakamichi Y."/>
            <person name="Nakamura M."/>
            <person name="Meguro A."/>
            <person name="Negishi M."/>
            <person name="Ohta I."/>
            <person name="Ohta T."/>
            <person name="Okamoto M."/>
            <person name="Ono N."/>
            <person name="Saji S."/>
            <person name="Sakaguchi M."/>
            <person name="Sakai K."/>
            <person name="Shibata M."/>
            <person name="Shimokawa T."/>
            <person name="Song J."/>
            <person name="Takazaki Y."/>
            <person name="Terasawa K."/>
            <person name="Tsugane M."/>
            <person name="Tsuji K."/>
            <person name="Ueda S."/>
            <person name="Waki K."/>
            <person name="Yamagata H."/>
            <person name="Yamamoto M."/>
            <person name="Yamamoto S."/>
            <person name="Yamane H."/>
            <person name="Yoshiki S."/>
            <person name="Yoshihara R."/>
            <person name="Yukawa K."/>
            <person name="Zhong H."/>
            <person name="Yano M."/>
            <person name="Yuan Q."/>
            <person name="Ouyang S."/>
            <person name="Liu J."/>
            <person name="Jones K.M."/>
            <person name="Gansberger K."/>
            <person name="Moffat K."/>
            <person name="Hill J."/>
            <person name="Bera J."/>
            <person name="Fadrosh D."/>
            <person name="Jin S."/>
            <person name="Johri S."/>
            <person name="Kim M."/>
            <person name="Overton L."/>
            <person name="Reardon M."/>
            <person name="Tsitrin T."/>
            <person name="Vuong H."/>
            <person name="Weaver B."/>
            <person name="Ciecko A."/>
            <person name="Tallon L."/>
            <person name="Jackson J."/>
            <person name="Pai G."/>
            <person name="Aken S.V."/>
            <person name="Utterback T."/>
            <person name="Reidmuller S."/>
            <person name="Feldblyum T."/>
            <person name="Hsiao J."/>
            <person name="Zismann V."/>
            <person name="Iobst S."/>
            <person name="de Vazeille A.R."/>
            <person name="Buell C.R."/>
            <person name="Ying K."/>
            <person name="Li Y."/>
            <person name="Lu T."/>
            <person name="Huang Y."/>
            <person name="Zhao Q."/>
            <person name="Feng Q."/>
            <person name="Zhang L."/>
            <person name="Zhu J."/>
            <person name="Weng Q."/>
            <person name="Mu J."/>
            <person name="Lu Y."/>
            <person name="Fan D."/>
            <person name="Liu Y."/>
            <person name="Guan J."/>
            <person name="Zhang Y."/>
            <person name="Yu S."/>
            <person name="Liu X."/>
            <person name="Zhang Y."/>
            <person name="Hong G."/>
            <person name="Han B."/>
            <person name="Choisne N."/>
            <person name="Demange N."/>
            <person name="Orjeda G."/>
            <person name="Samain S."/>
            <person name="Cattolico L."/>
            <person name="Pelletier E."/>
            <person name="Couloux A."/>
            <person name="Segurens B."/>
            <person name="Wincker P."/>
            <person name="D'Hont A."/>
            <person name="Scarpelli C."/>
            <person name="Weissenbach J."/>
            <person name="Salanoubat M."/>
            <person name="Quetier F."/>
            <person name="Yu Y."/>
            <person name="Kim H.R."/>
            <person name="Rambo T."/>
            <person name="Currie J."/>
            <person name="Collura K."/>
            <person name="Luo M."/>
            <person name="Yang T."/>
            <person name="Ammiraju J.S.S."/>
            <person name="Engler F."/>
            <person name="Soderlund C."/>
            <person name="Wing R.A."/>
            <person name="Palmer L.E."/>
            <person name="de la Bastide M."/>
            <person name="Spiegel L."/>
            <person name="Nascimento L."/>
            <person name="Zutavern T."/>
            <person name="O'Shaughnessy A."/>
            <person name="Dike S."/>
            <person name="Dedhia N."/>
            <person name="Preston R."/>
            <person name="Balija V."/>
            <person name="McCombie W.R."/>
            <person name="Chow T."/>
            <person name="Chen H."/>
            <person name="Chung M."/>
            <person name="Chen C."/>
            <person name="Shaw J."/>
            <person name="Wu H."/>
            <person name="Hsiao K."/>
            <person name="Chao Y."/>
            <person name="Chu M."/>
            <person name="Cheng C."/>
            <person name="Hour A."/>
            <person name="Lee P."/>
            <person name="Lin S."/>
            <person name="Lin Y."/>
            <person name="Liou J."/>
            <person name="Liu S."/>
            <person name="Hsing Y."/>
            <person name="Raghuvanshi S."/>
            <person name="Mohanty A."/>
            <person name="Bharti A.K."/>
            <person name="Gaur A."/>
            <person name="Gupta V."/>
            <person name="Kumar D."/>
            <person name="Ravi V."/>
            <person name="Vij S."/>
            <person name="Kapur A."/>
            <person name="Khurana P."/>
            <person name="Khurana P."/>
            <person name="Khurana J.P."/>
            <person name="Tyagi A.K."/>
            <person name="Gaikwad K."/>
            <person name="Singh A."/>
            <person name="Dalal V."/>
            <person name="Srivastava S."/>
            <person name="Dixit A."/>
            <person name="Pal A.K."/>
            <person name="Ghazi I.A."/>
            <person name="Yadav M."/>
            <person name="Pandit A."/>
            <person name="Bhargava A."/>
            <person name="Sureshbabu K."/>
            <person name="Batra K."/>
            <person name="Sharma T.R."/>
            <person name="Mohapatra T."/>
            <person name="Singh N.K."/>
            <person name="Messing J."/>
            <person name="Nelson A.B."/>
            <person name="Fuks G."/>
            <person name="Kavchok S."/>
            <person name="Keizer G."/>
            <person name="Linton E."/>
            <person name="Llaca V."/>
            <person name="Song R."/>
            <person name="Tanyolac B."/>
            <person name="Young S."/>
            <person name="Ho-Il K."/>
            <person name="Hahn J.H."/>
            <person name="Sangsakoo G."/>
            <person name="Vanavichit A."/>
            <person name="de Mattos Luiz.A.T."/>
            <person name="Zimmer P.D."/>
            <person name="Malone G."/>
            <person name="Dellagostin O."/>
            <person name="de Oliveira A.C."/>
            <person name="Bevan M."/>
            <person name="Bancroft I."/>
            <person name="Minx P."/>
            <person name="Cordum H."/>
            <person name="Wilson R."/>
            <person name="Cheng Z."/>
            <person name="Jin W."/>
            <person name="Jiang J."/>
            <person name="Leong S.A."/>
            <person name="Iwama H."/>
            <person name="Gojobori T."/>
            <person name="Itoh T."/>
            <person name="Niimura Y."/>
            <person name="Fujii Y."/>
            <person name="Habara T."/>
            <person name="Sakai H."/>
            <person name="Sato Y."/>
            <person name="Wilson G."/>
            <person name="Kumar K."/>
            <person name="McCouch S."/>
            <person name="Juretic N."/>
            <person name="Hoen D."/>
            <person name="Wright S."/>
            <person name="Bruskiewich R."/>
            <person name="Bureau T."/>
            <person name="Miyao A."/>
            <person name="Hirochika H."/>
            <person name="Nishikawa T."/>
            <person name="Kadowaki K."/>
            <person name="Sugiura M."/>
            <person name="Burr B."/>
            <person name="Sasaki T."/>
        </authorList>
    </citation>
    <scope>NUCLEOTIDE SEQUENCE [LARGE SCALE GENOMIC DNA]</scope>
    <source>
        <strain evidence="3">cv. Nipponbare</strain>
    </source>
</reference>
<evidence type="ECO:0000313" key="3">
    <source>
        <dbReference type="Proteomes" id="UP000000763"/>
    </source>
</evidence>
<reference evidence="3" key="2">
    <citation type="journal article" date="2008" name="Nucleic Acids Res.">
        <title>The rice annotation project database (RAP-DB): 2008 update.</title>
        <authorList>
            <consortium name="The rice annotation project (RAP)"/>
        </authorList>
    </citation>
    <scope>GENOME REANNOTATION</scope>
    <source>
        <strain evidence="3">cv. Nipponbare</strain>
    </source>
</reference>
<proteinExistence type="predicted"/>
<organism evidence="2 3">
    <name type="scientific">Oryza sativa subsp. japonica</name>
    <name type="common">Rice</name>
    <dbReference type="NCBI Taxonomy" id="39947"/>
    <lineage>
        <taxon>Eukaryota</taxon>
        <taxon>Viridiplantae</taxon>
        <taxon>Streptophyta</taxon>
        <taxon>Embryophyta</taxon>
        <taxon>Tracheophyta</taxon>
        <taxon>Spermatophyta</taxon>
        <taxon>Magnoliopsida</taxon>
        <taxon>Liliopsida</taxon>
        <taxon>Poales</taxon>
        <taxon>Poaceae</taxon>
        <taxon>BOP clade</taxon>
        <taxon>Oryzoideae</taxon>
        <taxon>Oryzeae</taxon>
        <taxon>Oryzinae</taxon>
        <taxon>Oryza</taxon>
        <taxon>Oryza sativa</taxon>
    </lineage>
</organism>
<evidence type="ECO:0000256" key="1">
    <source>
        <dbReference type="SAM" id="MobiDB-lite"/>
    </source>
</evidence>
<feature type="region of interest" description="Disordered" evidence="1">
    <location>
        <begin position="1"/>
        <end position="78"/>
    </location>
</feature>
<dbReference type="Proteomes" id="UP000000763">
    <property type="component" value="Chromosome 1"/>
</dbReference>
<protein>
    <submittedName>
        <fullName evidence="2">Uncharacterized protein</fullName>
    </submittedName>
</protein>